<dbReference type="InterPro" id="IPR011008">
    <property type="entry name" value="Dimeric_a/b-barrel"/>
</dbReference>
<evidence type="ECO:0000259" key="1">
    <source>
        <dbReference type="Pfam" id="PF07045"/>
    </source>
</evidence>
<dbReference type="OrthoDB" id="9806380at2"/>
<dbReference type="RefSeq" id="WP_055730474.1">
    <property type="nucleotide sequence ID" value="NZ_FUYX01000002.1"/>
</dbReference>
<organism evidence="2 4">
    <name type="scientific">Bosea thiooxidans</name>
    <dbReference type="NCBI Taxonomy" id="53254"/>
    <lineage>
        <taxon>Bacteria</taxon>
        <taxon>Pseudomonadati</taxon>
        <taxon>Pseudomonadota</taxon>
        <taxon>Alphaproteobacteria</taxon>
        <taxon>Hyphomicrobiales</taxon>
        <taxon>Boseaceae</taxon>
        <taxon>Bosea</taxon>
    </lineage>
</organism>
<sequence length="111" mass="12100">MTAYAIAHLQDVRLGPEIIDYIARIDGTLAPYDGRFLIHGATPEIVEGPWPGDLVVIAFPDLERARAWYDSPAYRAILPLRTENARSTTMIVKGVGSGYRAADFLAKAGLA</sequence>
<name>A0A0Q3PEI0_9HYPH</name>
<dbReference type="InterPro" id="IPR010753">
    <property type="entry name" value="DUF1330"/>
</dbReference>
<evidence type="ECO:0000313" key="3">
    <source>
        <dbReference type="EMBL" id="SKB49277.1"/>
    </source>
</evidence>
<evidence type="ECO:0000313" key="4">
    <source>
        <dbReference type="Proteomes" id="UP000051562"/>
    </source>
</evidence>
<keyword evidence="4" id="KW-1185">Reference proteome</keyword>
<feature type="domain" description="DUF1330" evidence="1">
    <location>
        <begin position="2"/>
        <end position="95"/>
    </location>
</feature>
<dbReference type="Pfam" id="PF07045">
    <property type="entry name" value="DUF1330"/>
    <property type="match status" value="1"/>
</dbReference>
<reference evidence="3 5" key="2">
    <citation type="submission" date="2017-02" db="EMBL/GenBank/DDBJ databases">
        <authorList>
            <person name="Peterson S.W."/>
        </authorList>
    </citation>
    <scope>NUCLEOTIDE SEQUENCE [LARGE SCALE GENOMIC DNA]</scope>
    <source>
        <strain evidence="3 5">DSM 9653</strain>
    </source>
</reference>
<dbReference type="Proteomes" id="UP000190130">
    <property type="component" value="Unassembled WGS sequence"/>
</dbReference>
<dbReference type="EMBL" id="LMAR01000080">
    <property type="protein sequence ID" value="KQK28174.1"/>
    <property type="molecule type" value="Genomic_DNA"/>
</dbReference>
<evidence type="ECO:0000313" key="2">
    <source>
        <dbReference type="EMBL" id="KQK28174.1"/>
    </source>
</evidence>
<gene>
    <name evidence="2" type="ORF">ARD30_22825</name>
    <name evidence="3" type="ORF">SAMN05660750_00951</name>
</gene>
<dbReference type="PANTHER" id="PTHR41521:SF4">
    <property type="entry name" value="BLR0684 PROTEIN"/>
    <property type="match status" value="1"/>
</dbReference>
<dbReference type="Gene3D" id="3.30.70.100">
    <property type="match status" value="1"/>
</dbReference>
<proteinExistence type="predicted"/>
<dbReference type="STRING" id="53254.SAMN05660750_00951"/>
<dbReference type="AlphaFoldDB" id="A0A0Q3PEI0"/>
<accession>A0A0Q3PEI0</accession>
<dbReference type="SUPFAM" id="SSF54909">
    <property type="entry name" value="Dimeric alpha+beta barrel"/>
    <property type="match status" value="1"/>
</dbReference>
<dbReference type="Proteomes" id="UP000051562">
    <property type="component" value="Unassembled WGS sequence"/>
</dbReference>
<protein>
    <submittedName>
        <fullName evidence="3">Uncharacterized conserved protein, DUF1330 family</fullName>
    </submittedName>
</protein>
<dbReference type="PANTHER" id="PTHR41521">
    <property type="match status" value="1"/>
</dbReference>
<reference evidence="2 4" key="1">
    <citation type="submission" date="2015-10" db="EMBL/GenBank/DDBJ databases">
        <title>Draft genome of Bosea thiooxidans.</title>
        <authorList>
            <person name="Wang X."/>
        </authorList>
    </citation>
    <scope>NUCLEOTIDE SEQUENCE [LARGE SCALE GENOMIC DNA]</scope>
    <source>
        <strain evidence="2 4">CGMCC 9174</strain>
    </source>
</reference>
<dbReference type="EMBL" id="FUYX01000002">
    <property type="protein sequence ID" value="SKB49277.1"/>
    <property type="molecule type" value="Genomic_DNA"/>
</dbReference>
<evidence type="ECO:0000313" key="5">
    <source>
        <dbReference type="Proteomes" id="UP000190130"/>
    </source>
</evidence>